<dbReference type="Pfam" id="PF14915">
    <property type="entry name" value="CCDC144C"/>
    <property type="match status" value="1"/>
</dbReference>
<dbReference type="Pfam" id="PF00023">
    <property type="entry name" value="Ank"/>
    <property type="match status" value="1"/>
</dbReference>
<feature type="compositionally biased region" description="Basic and acidic residues" evidence="4">
    <location>
        <begin position="614"/>
        <end position="639"/>
    </location>
</feature>
<evidence type="ECO:0000259" key="5">
    <source>
        <dbReference type="Pfam" id="PF12001"/>
    </source>
</evidence>
<evidence type="ECO:0000256" key="4">
    <source>
        <dbReference type="SAM" id="MobiDB-lite"/>
    </source>
</evidence>
<feature type="compositionally biased region" description="Basic and acidic residues" evidence="4">
    <location>
        <begin position="338"/>
        <end position="349"/>
    </location>
</feature>
<feature type="compositionally biased region" description="Basic and acidic residues" evidence="4">
    <location>
        <begin position="465"/>
        <end position="483"/>
    </location>
</feature>
<evidence type="ECO:0000259" key="6">
    <source>
        <dbReference type="Pfam" id="PF14915"/>
    </source>
</evidence>
<feature type="coiled-coil region" evidence="3">
    <location>
        <begin position="1331"/>
        <end position="1358"/>
    </location>
</feature>
<sequence length="1528" mass="172420">MKKRLANFVSWVGFSARQRERRVCEKPVPGYRVHKSELKEFHRAAYLGASCTVEDLLSRKKNVVDSRDRKNRTALHLACTSGQSSVVALLIQWKCDLGARDEEGKTALIKAVQCRKELCVTVLLEHGADPNLVDDCQNTALHYAVLAEDTSIAAKLLRYKANIEAINKYKYTPLLLAIRENREEMAKFLIENGANVHAVDKLQRSALMLAVFHDSPDVVKLLLEKHVNTNLLDLHGWFAGRYACYYGFEHIYQLIVDYRDGKIPTTPPQNSDLGQSSAENIQGELQLSGKDDEEEMVVELGTSNGSCTDSPKNIEQKTDLVVEFSPRFGDISAIGISPKHDVDDSRPPSDGDLDLAPKKVRHPRFAKPVQAWQEPMINTEAKDGVLKPGTSTFFEDNNSNNENEDAVRTFSQPSTEVSGFSHPAFPAPEPLTSSAVLGVTEEEATKPKTGGKENGTRTINSVVKEQADHSKLISVDGAHKSDRGGTTSALGLEEKEDVKSPLDSESISEIQLPNCIDHLSGAAGLGEKNTLNGQIESSSDWDSTSLRLNNKAGQRAEHLKVDKCPLVSQSVTTNQSAPTELRQTALVVKKQMNIGAVFLSENAALRGLRQSQLPEKRSSKEADPDLQRASEEEQERLDGSENNLSQVEVEENRSKSGELKGSETICDGSYHEGLTQQRKRGKTDDQRFPALQKGDSDSSCPGLHMKGVKNESGKRTLKASVTSRVFAKTASLAGGLLHRNDNSSLSEGDQGCGRSSKKMSTKKDKVTEQVNSVDDLDDLTLAPETASEDHKSLSPNCKSTLRLIEQLGPESKDSDRLLKIQDPVHSFRSIELKESDCALLTGKIKEMENKVNWLQAELLKTREAKSQLKLQNVEWERQLCSMRLTLEQETKKKKNAYILYENTKDDLKRKEKECNEQVSANQELESTARALECKRKSIRNKPNQVLEEQNDAQRQLSREQNARVIQDEILAHHLSQQKEAEKTNKKMNAEDTKDFELSDPEDNSEVLPQQLPEAERQFRGQEIELHPRRDALRPTTLVFECVHRDRGQAQRSNKETESLSQSKQGEVNRYIGKQAFLEERVCELESENVLLRQQLEAAQSGAKSKKTILNIPAPFLDHLGKLEAMSRRVLMLEEGNKELIDESRCLKDRLYQYVTDRAEMEACMRQLQQELTDTRKKVSMLEASLEVTAHHHTNSENEKQESERRSHQAANPVRVKSSTSANADLPAKVESTSSVLLHLSAETQRFLKELFMKELQKKSDTLEEEKKQLEEEVVHLRHHLEMNAVEHSPVEQYKRETEERARRDVVEKLKELSQVMRYKQETEKQARQDIAERLEEISQFLQAQAASQEDLLREYKRASVSQMEHRVKGLETELKSKTFQFDCNEKELEKYRQLYLEELENGMSLASQLNSANERLAAVSTELQLEKQHKSSLLGSVPARPVDGPPSDESSSTSVETERSLTRRRNFRNFSDPSTSISDLFRMRKKLENNIDRELKEATIELESKSYRLSRRLDGRVKSKSRSGFEST</sequence>
<feature type="region of interest" description="Disordered" evidence="4">
    <location>
        <begin position="1187"/>
        <end position="1226"/>
    </location>
</feature>
<feature type="compositionally biased region" description="Basic and acidic residues" evidence="4">
    <location>
        <begin position="1193"/>
        <end position="1206"/>
    </location>
</feature>
<feature type="region of interest" description="Disordered" evidence="4">
    <location>
        <begin position="465"/>
        <end position="505"/>
    </location>
</feature>
<feature type="repeat" description="ANK" evidence="2">
    <location>
        <begin position="169"/>
        <end position="201"/>
    </location>
</feature>
<organism evidence="7 8">
    <name type="scientific">Camelus ferus</name>
    <name type="common">Wild bactrian camel</name>
    <name type="synonym">Camelus bactrianus ferus</name>
    <dbReference type="NCBI Taxonomy" id="419612"/>
    <lineage>
        <taxon>Eukaryota</taxon>
        <taxon>Metazoa</taxon>
        <taxon>Chordata</taxon>
        <taxon>Craniata</taxon>
        <taxon>Vertebrata</taxon>
        <taxon>Euteleostomi</taxon>
        <taxon>Mammalia</taxon>
        <taxon>Eutheria</taxon>
        <taxon>Laurasiatheria</taxon>
        <taxon>Artiodactyla</taxon>
        <taxon>Tylopoda</taxon>
        <taxon>Camelidae</taxon>
        <taxon>Camelus</taxon>
    </lineage>
</organism>
<evidence type="ECO:0000256" key="1">
    <source>
        <dbReference type="ARBA" id="ARBA00023054"/>
    </source>
</evidence>
<feature type="domain" description="CCDC144C-like coiled-coil" evidence="6">
    <location>
        <begin position="991"/>
        <end position="1205"/>
    </location>
</feature>
<dbReference type="GeneID" id="106731134"/>
<feature type="repeat" description="ANK" evidence="2">
    <location>
        <begin position="136"/>
        <end position="168"/>
    </location>
</feature>
<evidence type="ECO:0000256" key="3">
    <source>
        <dbReference type="SAM" id="Coils"/>
    </source>
</evidence>
<dbReference type="InterPro" id="IPR050657">
    <property type="entry name" value="Ankyrin_repeat_domain"/>
</dbReference>
<feature type="repeat" description="ANK" evidence="2">
    <location>
        <begin position="70"/>
        <end position="102"/>
    </location>
</feature>
<feature type="compositionally biased region" description="Basic and acidic residues" evidence="4">
    <location>
        <begin position="650"/>
        <end position="661"/>
    </location>
</feature>
<dbReference type="InterPro" id="IPR036770">
    <property type="entry name" value="Ankyrin_rpt-contain_sf"/>
</dbReference>
<feature type="region of interest" description="Disordered" evidence="4">
    <location>
        <begin position="974"/>
        <end position="1006"/>
    </location>
</feature>
<dbReference type="InterPro" id="IPR002110">
    <property type="entry name" value="Ankyrin_rpt"/>
</dbReference>
<keyword evidence="1 3" id="KW-0175">Coiled coil</keyword>
<dbReference type="Pfam" id="PF12001">
    <property type="entry name" value="DUF3496"/>
    <property type="match status" value="1"/>
</dbReference>
<dbReference type="InterPro" id="IPR039497">
    <property type="entry name" value="CC144C-like_CC_dom"/>
</dbReference>
<dbReference type="RefSeq" id="XP_032316640.1">
    <property type="nucleotide sequence ID" value="XM_032460749.1"/>
</dbReference>
<keyword evidence="2" id="KW-0040">ANK repeat</keyword>
<gene>
    <name evidence="8" type="primary">LOC106731134</name>
</gene>
<accession>A0A8B8RH85</accession>
<feature type="domain" description="DUF3496" evidence="5">
    <location>
        <begin position="1361"/>
        <end position="1466"/>
    </location>
</feature>
<feature type="region of interest" description="Disordered" evidence="4">
    <location>
        <begin position="737"/>
        <end position="794"/>
    </location>
</feature>
<feature type="repeat" description="ANK" evidence="2">
    <location>
        <begin position="103"/>
        <end position="135"/>
    </location>
</feature>
<dbReference type="SUPFAM" id="SSF48403">
    <property type="entry name" value="Ankyrin repeat"/>
    <property type="match status" value="1"/>
</dbReference>
<evidence type="ECO:0000313" key="7">
    <source>
        <dbReference type="Proteomes" id="UP000694856"/>
    </source>
</evidence>
<proteinExistence type="predicted"/>
<dbReference type="SMART" id="SM00248">
    <property type="entry name" value="ANK"/>
    <property type="match status" value="5"/>
</dbReference>
<name>A0A8B8RH85_CAMFR</name>
<dbReference type="Pfam" id="PF13637">
    <property type="entry name" value="Ank_4"/>
    <property type="match status" value="1"/>
</dbReference>
<feature type="region of interest" description="Disordered" evidence="4">
    <location>
        <begin position="1429"/>
        <end position="1470"/>
    </location>
</feature>
<feature type="coiled-coil region" evidence="3">
    <location>
        <begin position="1122"/>
        <end position="1184"/>
    </location>
</feature>
<feature type="coiled-coil region" evidence="3">
    <location>
        <begin position="830"/>
        <end position="941"/>
    </location>
</feature>
<dbReference type="PANTHER" id="PTHR24147:SF64">
    <property type="entry name" value="ANKYRIN REPEAT DOMAIN-CONTAINING PROTEIN 19-RELATED"/>
    <property type="match status" value="1"/>
</dbReference>
<feature type="compositionally biased region" description="Basic and acidic residues" evidence="4">
    <location>
        <begin position="974"/>
        <end position="996"/>
    </location>
</feature>
<reference evidence="8" key="1">
    <citation type="submission" date="2025-08" db="UniProtKB">
        <authorList>
            <consortium name="RefSeq"/>
        </authorList>
    </citation>
    <scope>IDENTIFICATION</scope>
    <source>
        <tissue evidence="8">Ear skin</tissue>
    </source>
</reference>
<feature type="coiled-coil region" evidence="3">
    <location>
        <begin position="1248"/>
        <end position="1279"/>
    </location>
</feature>
<dbReference type="Gene3D" id="1.25.40.20">
    <property type="entry name" value="Ankyrin repeat-containing domain"/>
    <property type="match status" value="2"/>
</dbReference>
<dbReference type="Pfam" id="PF12796">
    <property type="entry name" value="Ank_2"/>
    <property type="match status" value="1"/>
</dbReference>
<dbReference type="Proteomes" id="UP000694856">
    <property type="component" value="Chromosome 18"/>
</dbReference>
<evidence type="ECO:0000313" key="8">
    <source>
        <dbReference type="RefSeq" id="XP_032316640.1"/>
    </source>
</evidence>
<dbReference type="InterPro" id="IPR021885">
    <property type="entry name" value="DUF3496"/>
</dbReference>
<feature type="compositionally biased region" description="Basic and acidic residues" evidence="4">
    <location>
        <begin position="492"/>
        <end position="502"/>
    </location>
</feature>
<dbReference type="PROSITE" id="PS50088">
    <property type="entry name" value="ANK_REPEAT"/>
    <property type="match status" value="4"/>
</dbReference>
<keyword evidence="7" id="KW-1185">Reference proteome</keyword>
<dbReference type="PROSITE" id="PS50297">
    <property type="entry name" value="ANK_REP_REGION"/>
    <property type="match status" value="3"/>
</dbReference>
<feature type="region of interest" description="Disordered" evidence="4">
    <location>
        <begin position="335"/>
        <end position="356"/>
    </location>
</feature>
<dbReference type="PANTHER" id="PTHR24147">
    <property type="entry name" value="ANKYRIN REPEAT DOMAIN 36-RELATED"/>
    <property type="match status" value="1"/>
</dbReference>
<protein>
    <submittedName>
        <fullName evidence="8">Ankyrin repeat domain-containing protein 26-like isoform X2</fullName>
    </submittedName>
</protein>
<evidence type="ECO:0000256" key="2">
    <source>
        <dbReference type="PROSITE-ProRule" id="PRU00023"/>
    </source>
</evidence>
<feature type="region of interest" description="Disordered" evidence="4">
    <location>
        <begin position="609"/>
        <end position="717"/>
    </location>
</feature>